<dbReference type="RefSeq" id="WP_114835303.1">
    <property type="nucleotide sequence ID" value="NZ_LR699115.1"/>
</dbReference>
<protein>
    <submittedName>
        <fullName evidence="4">3-oxoacyl-[acyl-carrier-protein] reductase</fullName>
    </submittedName>
</protein>
<dbReference type="FunFam" id="3.40.50.720:FF:000173">
    <property type="entry name" value="3-oxoacyl-[acyl-carrier protein] reductase"/>
    <property type="match status" value="1"/>
</dbReference>
<evidence type="ECO:0000256" key="1">
    <source>
        <dbReference type="ARBA" id="ARBA00006484"/>
    </source>
</evidence>
<dbReference type="PANTHER" id="PTHR42879">
    <property type="entry name" value="3-OXOACYL-(ACYL-CARRIER-PROTEIN) REDUCTASE"/>
    <property type="match status" value="1"/>
</dbReference>
<dbReference type="PROSITE" id="PS00061">
    <property type="entry name" value="ADH_SHORT"/>
    <property type="match status" value="1"/>
</dbReference>
<dbReference type="PANTHER" id="PTHR42879:SF2">
    <property type="entry name" value="3-OXOACYL-[ACYL-CARRIER-PROTEIN] REDUCTASE FABG"/>
    <property type="match status" value="1"/>
</dbReference>
<proteinExistence type="inferred from homology"/>
<dbReference type="Pfam" id="PF13561">
    <property type="entry name" value="adh_short_C2"/>
    <property type="match status" value="1"/>
</dbReference>
<dbReference type="Proteomes" id="UP000254720">
    <property type="component" value="Unassembled WGS sequence"/>
</dbReference>
<name>A0A370G584_9COXI</name>
<comment type="caution">
    <text evidence="4">The sequence shown here is derived from an EMBL/GenBank/DDBJ whole genome shotgun (WGS) entry which is preliminary data.</text>
</comment>
<dbReference type="SUPFAM" id="SSF51735">
    <property type="entry name" value="NAD(P)-binding Rossmann-fold domains"/>
    <property type="match status" value="1"/>
</dbReference>
<dbReference type="NCBIfam" id="NF009464">
    <property type="entry name" value="PRK12824.1"/>
    <property type="match status" value="1"/>
</dbReference>
<dbReference type="InterPro" id="IPR036291">
    <property type="entry name" value="NAD(P)-bd_dom_sf"/>
</dbReference>
<dbReference type="PRINTS" id="PR00080">
    <property type="entry name" value="SDRFAMILY"/>
</dbReference>
<evidence type="ECO:0000313" key="5">
    <source>
        <dbReference type="Proteomes" id="UP000254720"/>
    </source>
</evidence>
<dbReference type="AlphaFoldDB" id="A0A370G584"/>
<gene>
    <name evidence="4" type="ORF">C8D86_13021</name>
</gene>
<accession>A0A370G584</accession>
<dbReference type="EMBL" id="QQAX01000030">
    <property type="protein sequence ID" value="RDI38962.1"/>
    <property type="molecule type" value="Genomic_DNA"/>
</dbReference>
<dbReference type="InterPro" id="IPR002347">
    <property type="entry name" value="SDR_fam"/>
</dbReference>
<dbReference type="Gene3D" id="3.40.50.720">
    <property type="entry name" value="NAD(P)-binding Rossmann-like Domain"/>
    <property type="match status" value="1"/>
</dbReference>
<dbReference type="NCBIfam" id="NF009466">
    <property type="entry name" value="PRK12826.1-2"/>
    <property type="match status" value="1"/>
</dbReference>
<sequence length="248" mass="27120">MAKRIAIVTGGMGGIGQAICRVLHDQDIHVIATYNRGGNHAAAQSWQNEQQKAGYHFDIAYVDVTDFQSCQNMVNQVQEKTGPIDILVNNAGITRDSSCCKMNREDWDIVINTDLNSVFYVTRATINSMKERKYGRIINISSINGQKGQFGQVNYSAAKAGMHGFTKALALEVAKKGITVNTISPGYVATDMIMSVPDDIRNKILGEIPMGRFANPDEVAHVVAFLVDDKSSYITGTNIAINGGHYML</sequence>
<dbReference type="OrthoDB" id="9804774at2"/>
<comment type="similarity">
    <text evidence="1">Belongs to the short-chain dehydrogenases/reductases (SDR) family.</text>
</comment>
<dbReference type="PRINTS" id="PR00081">
    <property type="entry name" value="GDHRDH"/>
</dbReference>
<reference evidence="4 5" key="1">
    <citation type="submission" date="2018-07" db="EMBL/GenBank/DDBJ databases">
        <title>Genomic Encyclopedia of Type Strains, Phase IV (KMG-IV): sequencing the most valuable type-strain genomes for metagenomic binning, comparative biology and taxonomic classification.</title>
        <authorList>
            <person name="Goeker M."/>
        </authorList>
    </citation>
    <scope>NUCLEOTIDE SEQUENCE [LARGE SCALE GENOMIC DNA]</scope>
    <source>
        <strain evidence="4 5">DSM 16500</strain>
    </source>
</reference>
<evidence type="ECO:0000313" key="4">
    <source>
        <dbReference type="EMBL" id="RDI38962.1"/>
    </source>
</evidence>
<dbReference type="GO" id="GO:0042619">
    <property type="term" value="P:poly-hydroxybutyrate biosynthetic process"/>
    <property type="evidence" value="ECO:0007669"/>
    <property type="project" value="InterPro"/>
</dbReference>
<dbReference type="GO" id="GO:0032787">
    <property type="term" value="P:monocarboxylic acid metabolic process"/>
    <property type="evidence" value="ECO:0007669"/>
    <property type="project" value="UniProtKB-ARBA"/>
</dbReference>
<dbReference type="GO" id="GO:0018454">
    <property type="term" value="F:acetoacetyl-CoA reductase activity"/>
    <property type="evidence" value="ECO:0007669"/>
    <property type="project" value="InterPro"/>
</dbReference>
<dbReference type="InterPro" id="IPR011283">
    <property type="entry name" value="Acetoacetyl-CoA_reductase"/>
</dbReference>
<dbReference type="GO" id="GO:0005737">
    <property type="term" value="C:cytoplasm"/>
    <property type="evidence" value="ECO:0007669"/>
    <property type="project" value="InterPro"/>
</dbReference>
<dbReference type="CDD" id="cd05333">
    <property type="entry name" value="BKR_SDR_c"/>
    <property type="match status" value="1"/>
</dbReference>
<dbReference type="InterPro" id="IPR020904">
    <property type="entry name" value="Sc_DH/Rdtase_CS"/>
</dbReference>
<organism evidence="4 5">
    <name type="scientific">Aquicella lusitana</name>
    <dbReference type="NCBI Taxonomy" id="254246"/>
    <lineage>
        <taxon>Bacteria</taxon>
        <taxon>Pseudomonadati</taxon>
        <taxon>Pseudomonadota</taxon>
        <taxon>Gammaproteobacteria</taxon>
        <taxon>Legionellales</taxon>
        <taxon>Coxiellaceae</taxon>
        <taxon>Aquicella</taxon>
    </lineage>
</organism>
<dbReference type="InterPro" id="IPR057326">
    <property type="entry name" value="KR_dom"/>
</dbReference>
<dbReference type="NCBIfam" id="TIGR01829">
    <property type="entry name" value="AcAcCoA_reduct"/>
    <property type="match status" value="1"/>
</dbReference>
<feature type="domain" description="Ketoreductase" evidence="3">
    <location>
        <begin position="4"/>
        <end position="186"/>
    </location>
</feature>
<dbReference type="InterPro" id="IPR050259">
    <property type="entry name" value="SDR"/>
</dbReference>
<keyword evidence="2" id="KW-0560">Oxidoreductase</keyword>
<evidence type="ECO:0000259" key="3">
    <source>
        <dbReference type="SMART" id="SM00822"/>
    </source>
</evidence>
<evidence type="ECO:0000256" key="2">
    <source>
        <dbReference type="ARBA" id="ARBA00023002"/>
    </source>
</evidence>
<keyword evidence="5" id="KW-1185">Reference proteome</keyword>
<dbReference type="SMART" id="SM00822">
    <property type="entry name" value="PKS_KR"/>
    <property type="match status" value="1"/>
</dbReference>